<dbReference type="Pfam" id="PF03406">
    <property type="entry name" value="Phage_fiber_2"/>
    <property type="match status" value="1"/>
</dbReference>
<dbReference type="InterPro" id="IPR005068">
    <property type="entry name" value="Phage_lambda_Stf-r2"/>
</dbReference>
<proteinExistence type="predicted"/>
<comment type="caution">
    <text evidence="1">The sequence shown here is derived from an EMBL/GenBank/DDBJ whole genome shotgun (WGS) entry which is preliminary data.</text>
</comment>
<dbReference type="EMBL" id="BRZA01000002">
    <property type="protein sequence ID" value="GLC89327.1"/>
    <property type="molecule type" value="Genomic_DNA"/>
</dbReference>
<protein>
    <submittedName>
        <fullName evidence="1">Uncharacterized protein</fullName>
    </submittedName>
</protein>
<organism evidence="1 2">
    <name type="scientific">Lysinibacillus piscis</name>
    <dbReference type="NCBI Taxonomy" id="2518931"/>
    <lineage>
        <taxon>Bacteria</taxon>
        <taxon>Bacillati</taxon>
        <taxon>Bacillota</taxon>
        <taxon>Bacilli</taxon>
        <taxon>Bacillales</taxon>
        <taxon>Bacillaceae</taxon>
        <taxon>Lysinibacillus</taxon>
    </lineage>
</organism>
<gene>
    <name evidence="1" type="ORF">LYSBPC_24540</name>
</gene>
<name>A0ABQ5NLY8_9BACI</name>
<dbReference type="Proteomes" id="UP001065593">
    <property type="component" value="Unassembled WGS sequence"/>
</dbReference>
<reference evidence="1" key="1">
    <citation type="submission" date="2022-08" db="EMBL/GenBank/DDBJ databases">
        <title>Draft genome sequence of Lysinibacillus sp. strain KH24.</title>
        <authorList>
            <person name="Kanbe H."/>
            <person name="Itoh H."/>
        </authorList>
    </citation>
    <scope>NUCLEOTIDE SEQUENCE</scope>
    <source>
        <strain evidence="1">KH24</strain>
    </source>
</reference>
<sequence length="549" mass="59625">MSQKYPLQETLSPVDKEGRDRINENWTRIMAYFEHVQGQINLLSGNEDIGELIADLIKATENANISIAEMQSLIAQANTALIDIAAAIFNAGLATSNANAVIATMATLKGELEALQGDLQNIVEAEANRVTNETARSTAEAERVSNETIRKANETTRQENEAARVLVEQARELAEQSRTTTFSSTMQSANEKIAEMLGIIEELDFKGEYDANTTYEAYNVVRLNKSSYVALQQVTGVMPIDDGIHWRILAVGGIDGTGAVDTVNGQTGNVVVDYDSLPNKPTAYPPSQHVHDMSNINGLQGALATKVNDADLTDLEQTVTTHLAKMASTSQAGHVQLNDNTNSTSTTQAATANAVKKVFDSTVKKASGYHAQNDANKIGETSVYTLNATGLNTPPISDGWSTIFTASSYDINARAFQLAQKWNDNTRGLWYRRNDGDADTTWATWTQIVTNKLNWIQGTLQNGWTGNLRYSKNDLGIVVYKFEITCGASPTGVIATIPTGYQIGQIVSFYTAAGQYAFDAMVVNTVYFIRGTTPVQGATYYANVIGLGY</sequence>
<evidence type="ECO:0000313" key="2">
    <source>
        <dbReference type="Proteomes" id="UP001065593"/>
    </source>
</evidence>
<dbReference type="RefSeq" id="WP_264989060.1">
    <property type="nucleotide sequence ID" value="NZ_BRZA01000002.1"/>
</dbReference>
<accession>A0ABQ5NLY8</accession>
<keyword evidence="2" id="KW-1185">Reference proteome</keyword>
<evidence type="ECO:0000313" key="1">
    <source>
        <dbReference type="EMBL" id="GLC89327.1"/>
    </source>
</evidence>